<dbReference type="AlphaFoldDB" id="A0A7G5XI79"/>
<proteinExistence type="predicted"/>
<reference evidence="3" key="1">
    <citation type="submission" date="2020-08" db="EMBL/GenBank/DDBJ databases">
        <title>Lacibacter sp. S13-6-6 genome sequencing.</title>
        <authorList>
            <person name="Jin L."/>
        </authorList>
    </citation>
    <scope>NUCLEOTIDE SEQUENCE [LARGE SCALE GENOMIC DNA]</scope>
    <source>
        <strain evidence="3">S13-6-6</strain>
    </source>
</reference>
<keyword evidence="3" id="KW-1185">Reference proteome</keyword>
<sequence>MKAFKLFSLFVAGALSVTAVKAQTTDEIVNKHIDAIGGAANWKKITSMVQTGSMTVQGANLDVVNTTLHMKGSRQDIVAMGMTNYQIMTPTAGWKFFPVQGQQAPEPITEEEVKEGQESLDLQGNFIDYKAKGHTIEALGKEDVDGTESFKLKLTTKSGKATTYFLDAKTYLLIKSTTVVKANGQEAELSTTYTNYQKLPEGILVPMSMAIPFAPGMNLDFSIAKVEINKPVDEAIFKPSK</sequence>
<evidence type="ECO:0000313" key="2">
    <source>
        <dbReference type="EMBL" id="QNA45182.1"/>
    </source>
</evidence>
<dbReference type="EMBL" id="CP060007">
    <property type="protein sequence ID" value="QNA45182.1"/>
    <property type="molecule type" value="Genomic_DNA"/>
</dbReference>
<organism evidence="2 3">
    <name type="scientific">Lacibacter sediminis</name>
    <dbReference type="NCBI Taxonomy" id="2760713"/>
    <lineage>
        <taxon>Bacteria</taxon>
        <taxon>Pseudomonadati</taxon>
        <taxon>Bacteroidota</taxon>
        <taxon>Chitinophagia</taxon>
        <taxon>Chitinophagales</taxon>
        <taxon>Chitinophagaceae</taxon>
        <taxon>Lacibacter</taxon>
    </lineage>
</organism>
<evidence type="ECO:0000313" key="3">
    <source>
        <dbReference type="Proteomes" id="UP000515344"/>
    </source>
</evidence>
<feature type="signal peptide" evidence="1">
    <location>
        <begin position="1"/>
        <end position="22"/>
    </location>
</feature>
<feature type="chain" id="PRO_5028909437" description="Outer membrane lipoprotein-sorting protein" evidence="1">
    <location>
        <begin position="23"/>
        <end position="241"/>
    </location>
</feature>
<dbReference type="Proteomes" id="UP000515344">
    <property type="component" value="Chromosome"/>
</dbReference>
<gene>
    <name evidence="2" type="ORF">H4075_02990</name>
</gene>
<dbReference type="InterPro" id="IPR025634">
    <property type="entry name" value="DUF4292"/>
</dbReference>
<keyword evidence="1" id="KW-0732">Signal</keyword>
<dbReference type="Pfam" id="PF14125">
    <property type="entry name" value="DUF4292"/>
    <property type="match status" value="1"/>
</dbReference>
<evidence type="ECO:0008006" key="4">
    <source>
        <dbReference type="Google" id="ProtNLM"/>
    </source>
</evidence>
<evidence type="ECO:0000256" key="1">
    <source>
        <dbReference type="SAM" id="SignalP"/>
    </source>
</evidence>
<dbReference type="RefSeq" id="WP_182804015.1">
    <property type="nucleotide sequence ID" value="NZ_CP060007.1"/>
</dbReference>
<dbReference type="Gene3D" id="2.50.20.10">
    <property type="entry name" value="Lipoprotein localisation LolA/LolB/LppX"/>
    <property type="match status" value="1"/>
</dbReference>
<name>A0A7G5XI79_9BACT</name>
<protein>
    <recommendedName>
        <fullName evidence="4">Outer membrane lipoprotein-sorting protein</fullName>
    </recommendedName>
</protein>
<accession>A0A7G5XI79</accession>
<dbReference type="KEGG" id="lacs:H4075_02990"/>